<accession>A0A427YIJ9</accession>
<evidence type="ECO:0000256" key="1">
    <source>
        <dbReference type="ARBA" id="ARBA00004141"/>
    </source>
</evidence>
<dbReference type="STRING" id="1890683.A0A427YIJ9"/>
<dbReference type="CDD" id="cd15904">
    <property type="entry name" value="TSPO_MBR"/>
    <property type="match status" value="1"/>
</dbReference>
<dbReference type="OrthoDB" id="8841220at2759"/>
<feature type="transmembrane region" description="Helical" evidence="6">
    <location>
        <begin position="16"/>
        <end position="35"/>
    </location>
</feature>
<dbReference type="AlphaFoldDB" id="A0A427YIJ9"/>
<evidence type="ECO:0000256" key="6">
    <source>
        <dbReference type="SAM" id="Phobius"/>
    </source>
</evidence>
<feature type="transmembrane region" description="Helical" evidence="6">
    <location>
        <begin position="120"/>
        <end position="137"/>
    </location>
</feature>
<dbReference type="PANTHER" id="PTHR10057:SF0">
    <property type="entry name" value="TRANSLOCATOR PROTEIN"/>
    <property type="match status" value="1"/>
</dbReference>
<comment type="similarity">
    <text evidence="2">Belongs to the TspO/BZRP family.</text>
</comment>
<keyword evidence="5 6" id="KW-0472">Membrane</keyword>
<feature type="transmembrane region" description="Helical" evidence="6">
    <location>
        <begin position="149"/>
        <end position="172"/>
    </location>
</feature>
<protein>
    <recommendedName>
        <fullName evidence="9">Translocator protein</fullName>
    </recommendedName>
</protein>
<evidence type="ECO:0000256" key="2">
    <source>
        <dbReference type="ARBA" id="ARBA00007524"/>
    </source>
</evidence>
<comment type="subcellular location">
    <subcellularLocation>
        <location evidence="1">Membrane</location>
        <topology evidence="1">Multi-pass membrane protein</topology>
    </subcellularLocation>
</comment>
<keyword evidence="4 6" id="KW-1133">Transmembrane helix</keyword>
<dbReference type="InterPro" id="IPR004307">
    <property type="entry name" value="TspO_MBR"/>
</dbReference>
<dbReference type="GO" id="GO:0033013">
    <property type="term" value="P:tetrapyrrole metabolic process"/>
    <property type="evidence" value="ECO:0007669"/>
    <property type="project" value="UniProtKB-ARBA"/>
</dbReference>
<dbReference type="EMBL" id="RSCD01000009">
    <property type="protein sequence ID" value="RSH90893.1"/>
    <property type="molecule type" value="Genomic_DNA"/>
</dbReference>
<evidence type="ECO:0000256" key="4">
    <source>
        <dbReference type="ARBA" id="ARBA00022989"/>
    </source>
</evidence>
<organism evidence="7 8">
    <name type="scientific">Saitozyma podzolica</name>
    <dbReference type="NCBI Taxonomy" id="1890683"/>
    <lineage>
        <taxon>Eukaryota</taxon>
        <taxon>Fungi</taxon>
        <taxon>Dikarya</taxon>
        <taxon>Basidiomycota</taxon>
        <taxon>Agaricomycotina</taxon>
        <taxon>Tremellomycetes</taxon>
        <taxon>Tremellales</taxon>
        <taxon>Trimorphomycetaceae</taxon>
        <taxon>Saitozyma</taxon>
    </lineage>
</organism>
<evidence type="ECO:0008006" key="9">
    <source>
        <dbReference type="Google" id="ProtNLM"/>
    </source>
</evidence>
<evidence type="ECO:0000256" key="3">
    <source>
        <dbReference type="ARBA" id="ARBA00022692"/>
    </source>
</evidence>
<feature type="transmembrane region" description="Helical" evidence="6">
    <location>
        <begin position="96"/>
        <end position="113"/>
    </location>
</feature>
<evidence type="ECO:0000313" key="7">
    <source>
        <dbReference type="EMBL" id="RSH90893.1"/>
    </source>
</evidence>
<dbReference type="Gene3D" id="1.20.1260.100">
    <property type="entry name" value="TspO/MBR protein"/>
    <property type="match status" value="1"/>
</dbReference>
<evidence type="ECO:0000256" key="5">
    <source>
        <dbReference type="ARBA" id="ARBA00023136"/>
    </source>
</evidence>
<dbReference type="Pfam" id="PF03073">
    <property type="entry name" value="TspO_MBR"/>
    <property type="match status" value="1"/>
</dbReference>
<feature type="transmembrane region" description="Helical" evidence="6">
    <location>
        <begin position="56"/>
        <end position="76"/>
    </location>
</feature>
<keyword evidence="3 6" id="KW-0812">Transmembrane</keyword>
<comment type="caution">
    <text evidence="7">The sequence shown here is derived from an EMBL/GenBank/DDBJ whole genome shotgun (WGS) entry which is preliminary data.</text>
</comment>
<dbReference type="GO" id="GO:0005741">
    <property type="term" value="C:mitochondrial outer membrane"/>
    <property type="evidence" value="ECO:0007669"/>
    <property type="project" value="TreeGrafter"/>
</dbReference>
<dbReference type="PANTHER" id="PTHR10057">
    <property type="entry name" value="PERIPHERAL-TYPE BENZODIAZEPINE RECEPTOR"/>
    <property type="match status" value="1"/>
</dbReference>
<sequence length="190" mass="20460">MSPLPEILFEVARNPILAVGLPIGLGAASGFITGRTSRSNWFTTMSPPPGNPPKEVFGPVWTILYGLMGYASHLTVRAFDSAVTPAGTEQADQALQLYYAQLALNMLWTPLFFGAKQKEVALGNILALTGTVVAMTVKMHGLNTPFSTTWFLAPYCAWLGYASYLNAGFVFLNREVGPGTEWLIGGNNAL</sequence>
<dbReference type="Proteomes" id="UP000279259">
    <property type="component" value="Unassembled WGS sequence"/>
</dbReference>
<gene>
    <name evidence="7" type="ORF">EHS25_010069</name>
</gene>
<proteinExistence type="inferred from homology"/>
<dbReference type="PIRSF" id="PIRSF005859">
    <property type="entry name" value="PBR"/>
    <property type="match status" value="1"/>
</dbReference>
<name>A0A427YIJ9_9TREE</name>
<evidence type="ECO:0000313" key="8">
    <source>
        <dbReference type="Proteomes" id="UP000279259"/>
    </source>
</evidence>
<dbReference type="FunFam" id="1.20.1260.100:FF:000001">
    <property type="entry name" value="translocator protein 2"/>
    <property type="match status" value="1"/>
</dbReference>
<dbReference type="InterPro" id="IPR038330">
    <property type="entry name" value="TspO/MBR-related_sf"/>
</dbReference>
<keyword evidence="8" id="KW-1185">Reference proteome</keyword>
<reference evidence="7 8" key="1">
    <citation type="submission" date="2018-11" db="EMBL/GenBank/DDBJ databases">
        <title>Genome sequence of Saitozyma podzolica DSM 27192.</title>
        <authorList>
            <person name="Aliyu H."/>
            <person name="Gorte O."/>
            <person name="Ochsenreither K."/>
        </authorList>
    </citation>
    <scope>NUCLEOTIDE SEQUENCE [LARGE SCALE GENOMIC DNA]</scope>
    <source>
        <strain evidence="7 8">DSM 27192</strain>
    </source>
</reference>